<organism evidence="2 3">
    <name type="scientific">Desulfomonile tiedjei</name>
    <dbReference type="NCBI Taxonomy" id="2358"/>
    <lineage>
        <taxon>Bacteria</taxon>
        <taxon>Pseudomonadati</taxon>
        <taxon>Thermodesulfobacteriota</taxon>
        <taxon>Desulfomonilia</taxon>
        <taxon>Desulfomonilales</taxon>
        <taxon>Desulfomonilaceae</taxon>
        <taxon>Desulfomonile</taxon>
    </lineage>
</organism>
<protein>
    <recommendedName>
        <fullName evidence="1">Trypsin-co-occurring domain-containing protein</fullName>
    </recommendedName>
</protein>
<reference evidence="2" key="1">
    <citation type="submission" date="2020-07" db="EMBL/GenBank/DDBJ databases">
        <title>Huge and variable diversity of episymbiotic CPR bacteria and DPANN archaea in groundwater ecosystems.</title>
        <authorList>
            <person name="He C.Y."/>
            <person name="Keren R."/>
            <person name="Whittaker M."/>
            <person name="Farag I.F."/>
            <person name="Doudna J."/>
            <person name="Cate J.H.D."/>
            <person name="Banfield J.F."/>
        </authorList>
    </citation>
    <scope>NUCLEOTIDE SEQUENCE</scope>
    <source>
        <strain evidence="2">NC_groundwater_1664_Pr3_B-0.1um_52_9</strain>
    </source>
</reference>
<dbReference type="EMBL" id="JACRDE010000145">
    <property type="protein sequence ID" value="MBI5248823.1"/>
    <property type="molecule type" value="Genomic_DNA"/>
</dbReference>
<name>A0A9D6V167_9BACT</name>
<sequence length="145" mass="16006">MEIILNPCRLLIVAGECSHNAMLDRNRGDMMSTMLEVRTAENRTILVETVDGQKKAKGPLLSTDKKERLFRAGVTEEVKVRLADTLRDLGGIAKSFSEQFEGLDPAIEKAEVELGVGIEAKGMLIIFQGAGQANFKVKLTWSRTK</sequence>
<dbReference type="Proteomes" id="UP000807825">
    <property type="component" value="Unassembled WGS sequence"/>
</dbReference>
<accession>A0A9D6V167</accession>
<dbReference type="NCBIfam" id="NF041216">
    <property type="entry name" value="CU044_2847_fam"/>
    <property type="match status" value="1"/>
</dbReference>
<evidence type="ECO:0000313" key="3">
    <source>
        <dbReference type="Proteomes" id="UP000807825"/>
    </source>
</evidence>
<proteinExistence type="predicted"/>
<evidence type="ECO:0000313" key="2">
    <source>
        <dbReference type="EMBL" id="MBI5248823.1"/>
    </source>
</evidence>
<feature type="domain" description="Trypsin-co-occurring" evidence="1">
    <location>
        <begin position="40"/>
        <end position="143"/>
    </location>
</feature>
<dbReference type="Pfam" id="PF19493">
    <property type="entry name" value="Trypco1"/>
    <property type="match status" value="1"/>
</dbReference>
<dbReference type="AlphaFoldDB" id="A0A9D6V167"/>
<evidence type="ECO:0000259" key="1">
    <source>
        <dbReference type="Pfam" id="PF19493"/>
    </source>
</evidence>
<dbReference type="InterPro" id="IPR045794">
    <property type="entry name" value="Trypco1"/>
</dbReference>
<comment type="caution">
    <text evidence="2">The sequence shown here is derived from an EMBL/GenBank/DDBJ whole genome shotgun (WGS) entry which is preliminary data.</text>
</comment>
<gene>
    <name evidence="2" type="ORF">HY912_04955</name>
</gene>